<feature type="domain" description="N-acetyltransferase" evidence="1">
    <location>
        <begin position="5"/>
        <end position="166"/>
    </location>
</feature>
<dbReference type="InterPro" id="IPR000182">
    <property type="entry name" value="GNAT_dom"/>
</dbReference>
<dbReference type="Pfam" id="PF00583">
    <property type="entry name" value="Acetyltransf_1"/>
    <property type="match status" value="1"/>
</dbReference>
<dbReference type="GO" id="GO:1990189">
    <property type="term" value="F:protein N-terminal-serine acetyltransferase activity"/>
    <property type="evidence" value="ECO:0007669"/>
    <property type="project" value="TreeGrafter"/>
</dbReference>
<evidence type="ECO:0000313" key="3">
    <source>
        <dbReference type="Proteomes" id="UP000557872"/>
    </source>
</evidence>
<evidence type="ECO:0000313" key="2">
    <source>
        <dbReference type="EMBL" id="NWK57422.1"/>
    </source>
</evidence>
<accession>A0A851GK81</accession>
<dbReference type="GO" id="GO:0005737">
    <property type="term" value="C:cytoplasm"/>
    <property type="evidence" value="ECO:0007669"/>
    <property type="project" value="TreeGrafter"/>
</dbReference>
<dbReference type="EMBL" id="JACBAZ010000011">
    <property type="protein sequence ID" value="NWK57422.1"/>
    <property type="molecule type" value="Genomic_DNA"/>
</dbReference>
<evidence type="ECO:0000259" key="1">
    <source>
        <dbReference type="PROSITE" id="PS51186"/>
    </source>
</evidence>
<dbReference type="PANTHER" id="PTHR43441:SF11">
    <property type="entry name" value="RIBOSOMAL-PROTEIN-SERINE ACETYLTRANSFERASE"/>
    <property type="match status" value="1"/>
</dbReference>
<dbReference type="Proteomes" id="UP000557872">
    <property type="component" value="Unassembled WGS sequence"/>
</dbReference>
<name>A0A851GK81_9BACT</name>
<comment type="caution">
    <text evidence="2">The sequence shown here is derived from an EMBL/GenBank/DDBJ whole genome shotgun (WGS) entry which is preliminary data.</text>
</comment>
<proteinExistence type="predicted"/>
<keyword evidence="3" id="KW-1185">Reference proteome</keyword>
<dbReference type="SUPFAM" id="SSF55729">
    <property type="entry name" value="Acyl-CoA N-acyltransferases (Nat)"/>
    <property type="match status" value="1"/>
</dbReference>
<sequence>MKEHVNIEFASEARADSFWSALDEVAREEKYLIFIKGPNRTGTRDFVREIIQKGWSQYYAVSDDRVVGWCDITRYERAGLGHVGHLGMGVIQEFRGKGIGRKLLQVTLDDAFAKGVERVELEVFSSNARARALYLDMGFEWEGCKKRGRCHDGEYEDIVIMGLLRDAWTSGL</sequence>
<organism evidence="2 3">
    <name type="scientific">Oceaniferula marina</name>
    <dbReference type="NCBI Taxonomy" id="2748318"/>
    <lineage>
        <taxon>Bacteria</taxon>
        <taxon>Pseudomonadati</taxon>
        <taxon>Verrucomicrobiota</taxon>
        <taxon>Verrucomicrobiia</taxon>
        <taxon>Verrucomicrobiales</taxon>
        <taxon>Verrucomicrobiaceae</taxon>
        <taxon>Oceaniferula</taxon>
    </lineage>
</organism>
<dbReference type="AlphaFoldDB" id="A0A851GK81"/>
<reference evidence="2 3" key="1">
    <citation type="submission" date="2020-07" db="EMBL/GenBank/DDBJ databases">
        <title>Roseicoccus Jingziensis gen. nov., sp. nov., isolated from coastal seawater.</title>
        <authorList>
            <person name="Feng X."/>
        </authorList>
    </citation>
    <scope>NUCLEOTIDE SEQUENCE [LARGE SCALE GENOMIC DNA]</scope>
    <source>
        <strain evidence="2 3">N1E253</strain>
    </source>
</reference>
<dbReference type="CDD" id="cd04301">
    <property type="entry name" value="NAT_SF"/>
    <property type="match status" value="1"/>
</dbReference>
<dbReference type="InterPro" id="IPR051908">
    <property type="entry name" value="Ribosomal_N-acetyltransferase"/>
</dbReference>
<dbReference type="RefSeq" id="WP_178934460.1">
    <property type="nucleotide sequence ID" value="NZ_JACBAZ010000011.1"/>
</dbReference>
<dbReference type="PANTHER" id="PTHR43441">
    <property type="entry name" value="RIBOSOMAL-PROTEIN-SERINE ACETYLTRANSFERASE"/>
    <property type="match status" value="1"/>
</dbReference>
<gene>
    <name evidence="2" type="ORF">HW115_17520</name>
</gene>
<dbReference type="InterPro" id="IPR016181">
    <property type="entry name" value="Acyl_CoA_acyltransferase"/>
</dbReference>
<keyword evidence="2" id="KW-0808">Transferase</keyword>
<dbReference type="Gene3D" id="3.40.630.30">
    <property type="match status" value="1"/>
</dbReference>
<dbReference type="GO" id="GO:0008999">
    <property type="term" value="F:protein-N-terminal-alanine acetyltransferase activity"/>
    <property type="evidence" value="ECO:0007669"/>
    <property type="project" value="TreeGrafter"/>
</dbReference>
<protein>
    <submittedName>
        <fullName evidence="2">GNAT family N-acetyltransferase</fullName>
    </submittedName>
</protein>
<dbReference type="PROSITE" id="PS51186">
    <property type="entry name" value="GNAT"/>
    <property type="match status" value="1"/>
</dbReference>